<proteinExistence type="evidence at protein level"/>
<name>Q9TRL3_SHEEP</name>
<dbReference type="FunFam" id="2.40.10.10:FF:000253">
    <property type="match status" value="1"/>
</dbReference>
<sequence length="15" mass="1648">IVGGRAARPHAWPFI</sequence>
<protein>
    <submittedName>
        <fullName>Leukocyte elastase</fullName>
    </submittedName>
</protein>
<accession>Q9TRL3</accession>
<dbReference type="PIR" id="S24159">
    <property type="entry name" value="S24159"/>
</dbReference>
<reference key="1">
    <citation type="journal article" date="1992" name="Biol. Chem. Hoppe-Seyler">
        <title>The enzymatic and release characteristics of sheep neutrophil elastase: a comparison with human neutrophil elastase.</title>
        <authorList>
            <person name="Junger W.G."/>
            <person name="Hallstrom S."/>
            <person name="Liu F.C."/>
            <person name="Redl H."/>
            <person name="Schlag G."/>
        </authorList>
    </citation>
    <scope>PROTEIN SEQUENCE</scope>
</reference>
<keyword id="KW-0903">Direct protein sequencing</keyword>
<organism>
    <name type="scientific">Ovis aries</name>
    <name type="common">Sheep</name>
    <dbReference type="NCBI Taxonomy" id="9940"/>
    <lineage>
        <taxon>Eukaryota</taxon>
        <taxon>Metazoa</taxon>
        <taxon>Chordata</taxon>
        <taxon>Craniata</taxon>
        <taxon>Vertebrata</taxon>
        <taxon>Euteleostomi</taxon>
        <taxon>Mammalia</taxon>
        <taxon>Eutheria</taxon>
        <taxon>Laurasiatheria</taxon>
        <taxon>Artiodactyla</taxon>
        <taxon>Ruminantia</taxon>
        <taxon>Pecora</taxon>
        <taxon>Bovidae</taxon>
        <taxon>Caprinae</taxon>
        <taxon>Ovis</taxon>
    </lineage>
</organism>